<feature type="signal peptide" evidence="3">
    <location>
        <begin position="1"/>
        <end position="20"/>
    </location>
</feature>
<evidence type="ECO:0000313" key="7">
    <source>
        <dbReference type="Proteomes" id="UP000317238"/>
    </source>
</evidence>
<dbReference type="InterPro" id="IPR029058">
    <property type="entry name" value="AB_hydrolase_fold"/>
</dbReference>
<dbReference type="PANTHER" id="PTHR48081">
    <property type="entry name" value="AB HYDROLASE SUPERFAMILY PROTEIN C4A8.06C"/>
    <property type="match status" value="1"/>
</dbReference>
<organism evidence="6 7">
    <name type="scientific">Crateriforma conspicua</name>
    <dbReference type="NCBI Taxonomy" id="2527996"/>
    <lineage>
        <taxon>Bacteria</taxon>
        <taxon>Pseudomonadati</taxon>
        <taxon>Planctomycetota</taxon>
        <taxon>Planctomycetia</taxon>
        <taxon>Planctomycetales</taxon>
        <taxon>Planctomycetaceae</taxon>
        <taxon>Crateriforma</taxon>
    </lineage>
</organism>
<dbReference type="GO" id="GO:0004806">
    <property type="term" value="F:triacylglycerol lipase activity"/>
    <property type="evidence" value="ECO:0007669"/>
    <property type="project" value="TreeGrafter"/>
</dbReference>
<dbReference type="EC" id="3.1.1.72" evidence="6"/>
<feature type="chain" id="PRO_5023035303" evidence="3">
    <location>
        <begin position="21"/>
        <end position="283"/>
    </location>
</feature>
<dbReference type="Gene3D" id="3.40.50.1820">
    <property type="entry name" value="alpha/beta hydrolase"/>
    <property type="match status" value="1"/>
</dbReference>
<dbReference type="OrthoDB" id="9815425at2"/>
<dbReference type="InterPro" id="IPR049492">
    <property type="entry name" value="BD-FAE-like_dom"/>
</dbReference>
<evidence type="ECO:0000256" key="2">
    <source>
        <dbReference type="ARBA" id="ARBA00022801"/>
    </source>
</evidence>
<evidence type="ECO:0000256" key="1">
    <source>
        <dbReference type="ARBA" id="ARBA00010515"/>
    </source>
</evidence>
<dbReference type="GO" id="GO:0046555">
    <property type="term" value="F:acetylxylan esterase activity"/>
    <property type="evidence" value="ECO:0007669"/>
    <property type="project" value="UniProtKB-EC"/>
</dbReference>
<dbReference type="InterPro" id="IPR002925">
    <property type="entry name" value="Dienelactn_hydro"/>
</dbReference>
<evidence type="ECO:0000259" key="4">
    <source>
        <dbReference type="Pfam" id="PF01738"/>
    </source>
</evidence>
<dbReference type="AlphaFoldDB" id="A0A5C5YBU7"/>
<gene>
    <name evidence="6" type="primary">axeA1_3</name>
    <name evidence="6" type="ORF">Pan14r_47790</name>
</gene>
<dbReference type="InterPro" id="IPR050300">
    <property type="entry name" value="GDXG_lipolytic_enzyme"/>
</dbReference>
<protein>
    <submittedName>
        <fullName evidence="6">Acetylxylan esterase</fullName>
        <ecNumber evidence="6">3.1.1.72</ecNumber>
    </submittedName>
</protein>
<comment type="caution">
    <text evidence="6">The sequence shown here is derived from an EMBL/GenBank/DDBJ whole genome shotgun (WGS) entry which is preliminary data.</text>
</comment>
<feature type="domain" description="BD-FAE-like" evidence="5">
    <location>
        <begin position="58"/>
        <end position="159"/>
    </location>
</feature>
<dbReference type="Pfam" id="PF20434">
    <property type="entry name" value="BD-FAE"/>
    <property type="match status" value="1"/>
</dbReference>
<dbReference type="SUPFAM" id="SSF53474">
    <property type="entry name" value="alpha/beta-Hydrolases"/>
    <property type="match status" value="1"/>
</dbReference>
<dbReference type="Pfam" id="PF01738">
    <property type="entry name" value="DLH"/>
    <property type="match status" value="1"/>
</dbReference>
<keyword evidence="2 6" id="KW-0378">Hydrolase</keyword>
<dbReference type="RefSeq" id="WP_146440333.1">
    <property type="nucleotide sequence ID" value="NZ_SJPL01000001.1"/>
</dbReference>
<dbReference type="PANTHER" id="PTHR48081:SF30">
    <property type="entry name" value="ACETYL-HYDROLASE LIPR-RELATED"/>
    <property type="match status" value="1"/>
</dbReference>
<feature type="domain" description="Dienelactone hydrolase" evidence="4">
    <location>
        <begin position="199"/>
        <end position="276"/>
    </location>
</feature>
<keyword evidence="3" id="KW-0732">Signal</keyword>
<sequence length="283" mass="30769" precursor="true">MIRTIAVVVCLFGFASTLVADQAPGGDGSSVTEGSLIYKTVDGRDLRIDFTRPTDWTAEDQRSAVVFIHGGGWTGGKPGQFSQHSLELADRGVVCFRVEYRLLDKKSKLPPITCTEDVSDAFRYIRSHASELGIDPNRIAAGGGSAGGHLASFLGMMDDVAVDGVSRKPNALLLFNPVYDNRPGQWGDARVGDRVKEFSPSENITKDDPPAIVFLGTEDKLIPVSTAKRFRDKMTDAGLRSELYLYEGEGHGFFNAGKGDNSAYLSTTDRAMSFLQSLGWFDN</sequence>
<dbReference type="EMBL" id="SJPL01000001">
    <property type="protein sequence ID" value="TWT72459.1"/>
    <property type="molecule type" value="Genomic_DNA"/>
</dbReference>
<accession>A0A5C5YBU7</accession>
<name>A0A5C5YBU7_9PLAN</name>
<reference evidence="6 7" key="1">
    <citation type="submission" date="2019-02" db="EMBL/GenBank/DDBJ databases">
        <title>Deep-cultivation of Planctomycetes and their phenomic and genomic characterization uncovers novel biology.</title>
        <authorList>
            <person name="Wiegand S."/>
            <person name="Jogler M."/>
            <person name="Boedeker C."/>
            <person name="Pinto D."/>
            <person name="Vollmers J."/>
            <person name="Rivas-Marin E."/>
            <person name="Kohn T."/>
            <person name="Peeters S.H."/>
            <person name="Heuer A."/>
            <person name="Rast P."/>
            <person name="Oberbeckmann S."/>
            <person name="Bunk B."/>
            <person name="Jeske O."/>
            <person name="Meyerdierks A."/>
            <person name="Storesund J.E."/>
            <person name="Kallscheuer N."/>
            <person name="Luecker S."/>
            <person name="Lage O.M."/>
            <person name="Pohl T."/>
            <person name="Merkel B.J."/>
            <person name="Hornburger P."/>
            <person name="Mueller R.-W."/>
            <person name="Bruemmer F."/>
            <person name="Labrenz M."/>
            <person name="Spormann A.M."/>
            <person name="Op Den Camp H."/>
            <person name="Overmann J."/>
            <person name="Amann R."/>
            <person name="Jetten M.S.M."/>
            <person name="Mascher T."/>
            <person name="Medema M.H."/>
            <person name="Devos D.P."/>
            <person name="Kaster A.-K."/>
            <person name="Ovreas L."/>
            <person name="Rohde M."/>
            <person name="Galperin M.Y."/>
            <person name="Jogler C."/>
        </authorList>
    </citation>
    <scope>NUCLEOTIDE SEQUENCE [LARGE SCALE GENOMIC DNA]</scope>
    <source>
        <strain evidence="6 7">Pan14r</strain>
    </source>
</reference>
<dbReference type="Proteomes" id="UP000317238">
    <property type="component" value="Unassembled WGS sequence"/>
</dbReference>
<evidence type="ECO:0000313" key="6">
    <source>
        <dbReference type="EMBL" id="TWT72459.1"/>
    </source>
</evidence>
<evidence type="ECO:0000259" key="5">
    <source>
        <dbReference type="Pfam" id="PF20434"/>
    </source>
</evidence>
<keyword evidence="7" id="KW-1185">Reference proteome</keyword>
<evidence type="ECO:0000256" key="3">
    <source>
        <dbReference type="SAM" id="SignalP"/>
    </source>
</evidence>
<proteinExistence type="inferred from homology"/>
<comment type="similarity">
    <text evidence="1">Belongs to the 'GDXG' lipolytic enzyme family.</text>
</comment>